<dbReference type="Pfam" id="PF04294">
    <property type="entry name" value="VanW"/>
    <property type="match status" value="1"/>
</dbReference>
<organism evidence="3 4">
    <name type="scientific">candidate division WWE3 bacterium</name>
    <dbReference type="NCBI Taxonomy" id="2053526"/>
    <lineage>
        <taxon>Bacteria</taxon>
        <taxon>Katanobacteria</taxon>
    </lineage>
</organism>
<dbReference type="EMBL" id="JABTTY010000001">
    <property type="protein sequence ID" value="MBE7525332.1"/>
    <property type="molecule type" value="Genomic_DNA"/>
</dbReference>
<dbReference type="InterPro" id="IPR052913">
    <property type="entry name" value="Glycopeptide_resist_protein"/>
</dbReference>
<sequence length="653" mass="70474">MANKDSREQKRDATESARNTALIKTALTWTLTASAVCLVIGGLAAFAVFGYARLYENRIFPGVRILNVRLDGLTAEEARTAVHTAIDQALKDGLRFTFEGREITLDASTVPTTDMDASRDLIRYDISEAILAAAGYGRSTSLLRDTIARWRARIKPVHLNVGIFLDENGIADALQSAVAPQLNPVKNADLSVTWNDATKSAEIETIPSAEGRELHTDAALRELREQAGSLNFFPIALTDRRAEPTIHTEDVQRLVPDVRTVLDHAPFTLTFENKRFEVGKQTLASWIGVVSGANGMNVTIDPEKFATGVRALADIETTAMPGSLVLQDGKVKSFRAGTEGIAILDGETLEGILEHWDASSTFPIITIRQEPALAGADPERLGIKEIVGIGTSNFSGSPSNRRKNIALGVNRVNGSLIGPGEEFSLLKTLGGTFTAAQGWLPELVIKGNETKPEYGGGLCQIGTTTFRAALNAGMKITQRQNHSYRVRYYEPAGTDATIYEGAPDFRFVNDTKNSIYIHAYISGDDVIYEFWGTDDGRKVTVGPPRIFNITSPPPKKLVETTDLAPGKVVCTESAHAGADAELPYRIEYADGRVHEEVFRSHYRPWQAVCLVGVEKLTEDASAGGTTGGTSVVPDGNAAEATGDTSGDLSAIVP</sequence>
<evidence type="ECO:0000313" key="3">
    <source>
        <dbReference type="EMBL" id="MBE7525332.1"/>
    </source>
</evidence>
<dbReference type="Proteomes" id="UP000710385">
    <property type="component" value="Unassembled WGS sequence"/>
</dbReference>
<keyword evidence="2" id="KW-0472">Membrane</keyword>
<feature type="transmembrane region" description="Helical" evidence="2">
    <location>
        <begin position="21"/>
        <end position="51"/>
    </location>
</feature>
<accession>A0A928TS56</accession>
<dbReference type="PANTHER" id="PTHR35788">
    <property type="entry name" value="EXPORTED PROTEIN-RELATED"/>
    <property type="match status" value="1"/>
</dbReference>
<evidence type="ECO:0000313" key="4">
    <source>
        <dbReference type="Proteomes" id="UP000710385"/>
    </source>
</evidence>
<reference evidence="3" key="1">
    <citation type="submission" date="2020-05" db="EMBL/GenBank/DDBJ databases">
        <title>High-Quality Genomes of Partial-Nitritation/Anammox System by Hierarchical Clustering Based Hybrid Assembly.</title>
        <authorList>
            <person name="Liu L."/>
            <person name="Wang Y."/>
            <person name="Che Y."/>
            <person name="Chen Y."/>
            <person name="Xia Y."/>
            <person name="Luo R."/>
            <person name="Cheng S.H."/>
            <person name="Zheng C."/>
            <person name="Zhang T."/>
        </authorList>
    </citation>
    <scope>NUCLEOTIDE SEQUENCE</scope>
    <source>
        <strain evidence="3">H1_PAT1</strain>
    </source>
</reference>
<dbReference type="AlphaFoldDB" id="A0A928TS56"/>
<name>A0A928TS56_UNCKA</name>
<evidence type="ECO:0000256" key="2">
    <source>
        <dbReference type="SAM" id="Phobius"/>
    </source>
</evidence>
<keyword evidence="2" id="KW-0812">Transmembrane</keyword>
<comment type="caution">
    <text evidence="3">The sequence shown here is derived from an EMBL/GenBank/DDBJ whole genome shotgun (WGS) entry which is preliminary data.</text>
</comment>
<feature type="region of interest" description="Disordered" evidence="1">
    <location>
        <begin position="620"/>
        <end position="653"/>
    </location>
</feature>
<protein>
    <submittedName>
        <fullName evidence="3">VanW family protein</fullName>
    </submittedName>
</protein>
<dbReference type="PANTHER" id="PTHR35788:SF1">
    <property type="entry name" value="EXPORTED PROTEIN"/>
    <property type="match status" value="1"/>
</dbReference>
<evidence type="ECO:0000256" key="1">
    <source>
        <dbReference type="SAM" id="MobiDB-lite"/>
    </source>
</evidence>
<proteinExistence type="predicted"/>
<dbReference type="InterPro" id="IPR007391">
    <property type="entry name" value="Vancomycin_resist_VanW"/>
</dbReference>
<keyword evidence="2" id="KW-1133">Transmembrane helix</keyword>
<gene>
    <name evidence="3" type="ORF">HS096_03015</name>
</gene>